<keyword evidence="7" id="KW-1185">Reference proteome</keyword>
<sequence>MTSRRPLRVLALPAATLLLAAACTAPDAGPGATSSPGTLSGTLTVLAAASLTEAFTRLGDELTAQHPDVEVVLSFGPSSGLAQQVLTGAPADVLATADPATMQTVVDAGEVAGDTEVFARNSLQIAVPPDDPGRVQGLADLADPARTVALCAPQVPCGAAAERVFRAAGLTPAPDTLERDVRAALSKVRLGEVDAALVYRTDVAAAGAEVQGIDFPEAAGAANDYPLAVLAGAPNPAAGEAFVELVRSAEGQQVLTDAGFARP</sequence>
<evidence type="ECO:0000313" key="7">
    <source>
        <dbReference type="Proteomes" id="UP000198546"/>
    </source>
</evidence>
<dbReference type="GO" id="GO:0046872">
    <property type="term" value="F:metal ion binding"/>
    <property type="evidence" value="ECO:0007669"/>
    <property type="project" value="UniProtKB-KW"/>
</dbReference>
<dbReference type="PANTHER" id="PTHR30632">
    <property type="entry name" value="MOLYBDATE-BINDING PERIPLASMIC PROTEIN"/>
    <property type="match status" value="1"/>
</dbReference>
<feature type="binding site" evidence="4">
    <location>
        <position position="199"/>
    </location>
    <ligand>
        <name>molybdate</name>
        <dbReference type="ChEBI" id="CHEBI:36264"/>
    </ligand>
</feature>
<dbReference type="PANTHER" id="PTHR30632:SF0">
    <property type="entry name" value="SULFATE-BINDING PROTEIN"/>
    <property type="match status" value="1"/>
</dbReference>
<dbReference type="SUPFAM" id="SSF53850">
    <property type="entry name" value="Periplasmic binding protein-like II"/>
    <property type="match status" value="1"/>
</dbReference>
<evidence type="ECO:0000256" key="3">
    <source>
        <dbReference type="ARBA" id="ARBA00022729"/>
    </source>
</evidence>
<name>A0A1G6X1J3_9ACTN</name>
<gene>
    <name evidence="6" type="ORF">SAMN04489747_1588</name>
</gene>
<dbReference type="Gene3D" id="3.40.190.10">
    <property type="entry name" value="Periplasmic binding protein-like II"/>
    <property type="match status" value="2"/>
</dbReference>
<accession>A0A1G6X1J3</accession>
<reference evidence="6 7" key="1">
    <citation type="submission" date="2016-10" db="EMBL/GenBank/DDBJ databases">
        <authorList>
            <person name="de Groot N.N."/>
        </authorList>
    </citation>
    <scope>NUCLEOTIDE SEQUENCE [LARGE SCALE GENOMIC DNA]</scope>
    <source>
        <strain evidence="6 7">MON 2.2</strain>
    </source>
</reference>
<dbReference type="GO" id="GO:0015689">
    <property type="term" value="P:molybdate ion transport"/>
    <property type="evidence" value="ECO:0007669"/>
    <property type="project" value="InterPro"/>
</dbReference>
<dbReference type="EMBL" id="LT629688">
    <property type="protein sequence ID" value="SDD71904.1"/>
    <property type="molecule type" value="Genomic_DNA"/>
</dbReference>
<keyword evidence="3 5" id="KW-0732">Signal</keyword>
<proteinExistence type="inferred from homology"/>
<organism evidence="6 7">
    <name type="scientific">Auraticoccus monumenti</name>
    <dbReference type="NCBI Taxonomy" id="675864"/>
    <lineage>
        <taxon>Bacteria</taxon>
        <taxon>Bacillati</taxon>
        <taxon>Actinomycetota</taxon>
        <taxon>Actinomycetes</taxon>
        <taxon>Propionibacteriales</taxon>
        <taxon>Propionibacteriaceae</taxon>
        <taxon>Auraticoccus</taxon>
    </lineage>
</organism>
<keyword evidence="2 4" id="KW-0479">Metal-binding</keyword>
<feature type="binding site" evidence="4">
    <location>
        <position position="50"/>
    </location>
    <ligand>
        <name>molybdate</name>
        <dbReference type="ChEBI" id="CHEBI:36264"/>
    </ligand>
</feature>
<dbReference type="PIRSF" id="PIRSF004846">
    <property type="entry name" value="ModA"/>
    <property type="match status" value="1"/>
</dbReference>
<dbReference type="Pfam" id="PF13531">
    <property type="entry name" value="SBP_bac_11"/>
    <property type="match status" value="1"/>
</dbReference>
<feature type="signal peptide" evidence="5">
    <location>
        <begin position="1"/>
        <end position="25"/>
    </location>
</feature>
<dbReference type="OrthoDB" id="9785015at2"/>
<dbReference type="NCBIfam" id="TIGR01256">
    <property type="entry name" value="modA"/>
    <property type="match status" value="1"/>
</dbReference>
<feature type="binding site" evidence="4">
    <location>
        <position position="78"/>
    </location>
    <ligand>
        <name>molybdate</name>
        <dbReference type="ChEBI" id="CHEBI:36264"/>
    </ligand>
</feature>
<evidence type="ECO:0000256" key="5">
    <source>
        <dbReference type="SAM" id="SignalP"/>
    </source>
</evidence>
<evidence type="ECO:0000313" key="6">
    <source>
        <dbReference type="EMBL" id="SDD71904.1"/>
    </source>
</evidence>
<dbReference type="RefSeq" id="WP_090592188.1">
    <property type="nucleotide sequence ID" value="NZ_LT629688.1"/>
</dbReference>
<feature type="binding site" evidence="4">
    <location>
        <position position="181"/>
    </location>
    <ligand>
        <name>molybdate</name>
        <dbReference type="ChEBI" id="CHEBI:36264"/>
    </ligand>
</feature>
<dbReference type="Proteomes" id="UP000198546">
    <property type="component" value="Chromosome i"/>
</dbReference>
<dbReference type="AlphaFoldDB" id="A0A1G6X1J3"/>
<feature type="chain" id="PRO_5039135537" evidence="5">
    <location>
        <begin position="26"/>
        <end position="263"/>
    </location>
</feature>
<protein>
    <submittedName>
        <fullName evidence="6">Molybdate transport system substrate-binding protein</fullName>
    </submittedName>
</protein>
<evidence type="ECO:0000256" key="2">
    <source>
        <dbReference type="ARBA" id="ARBA00022723"/>
    </source>
</evidence>
<dbReference type="GO" id="GO:0030973">
    <property type="term" value="F:molybdate ion binding"/>
    <property type="evidence" value="ECO:0007669"/>
    <property type="project" value="TreeGrafter"/>
</dbReference>
<evidence type="ECO:0000256" key="4">
    <source>
        <dbReference type="PIRSR" id="PIRSR004846-1"/>
    </source>
</evidence>
<keyword evidence="4" id="KW-0500">Molybdenum</keyword>
<dbReference type="InterPro" id="IPR005950">
    <property type="entry name" value="ModA"/>
</dbReference>
<evidence type="ECO:0000256" key="1">
    <source>
        <dbReference type="ARBA" id="ARBA00009175"/>
    </source>
</evidence>
<dbReference type="PROSITE" id="PS51257">
    <property type="entry name" value="PROKAR_LIPOPROTEIN"/>
    <property type="match status" value="1"/>
</dbReference>
<comment type="similarity">
    <text evidence="1">Belongs to the bacterial solute-binding protein ModA family.</text>
</comment>
<dbReference type="InterPro" id="IPR050682">
    <property type="entry name" value="ModA/WtpA"/>
</dbReference>
<dbReference type="STRING" id="675864.SAMN04489747_1588"/>